<organism evidence="2 3">
    <name type="scientific">Plenodomus tracheiphilus IPT5</name>
    <dbReference type="NCBI Taxonomy" id="1408161"/>
    <lineage>
        <taxon>Eukaryota</taxon>
        <taxon>Fungi</taxon>
        <taxon>Dikarya</taxon>
        <taxon>Ascomycota</taxon>
        <taxon>Pezizomycotina</taxon>
        <taxon>Dothideomycetes</taxon>
        <taxon>Pleosporomycetidae</taxon>
        <taxon>Pleosporales</taxon>
        <taxon>Pleosporineae</taxon>
        <taxon>Leptosphaeriaceae</taxon>
        <taxon>Plenodomus</taxon>
    </lineage>
</organism>
<keyword evidence="3" id="KW-1185">Reference proteome</keyword>
<evidence type="ECO:0000313" key="3">
    <source>
        <dbReference type="Proteomes" id="UP000799423"/>
    </source>
</evidence>
<keyword evidence="1" id="KW-0732">Signal</keyword>
<dbReference type="AlphaFoldDB" id="A0A6A7BCI8"/>
<evidence type="ECO:0000313" key="2">
    <source>
        <dbReference type="EMBL" id="KAF2853134.1"/>
    </source>
</evidence>
<reference evidence="2" key="1">
    <citation type="submission" date="2020-01" db="EMBL/GenBank/DDBJ databases">
        <authorList>
            <consortium name="DOE Joint Genome Institute"/>
            <person name="Haridas S."/>
            <person name="Albert R."/>
            <person name="Binder M."/>
            <person name="Bloem J."/>
            <person name="Labutti K."/>
            <person name="Salamov A."/>
            <person name="Andreopoulos B."/>
            <person name="Baker S.E."/>
            <person name="Barry K."/>
            <person name="Bills G."/>
            <person name="Bluhm B.H."/>
            <person name="Cannon C."/>
            <person name="Castanera R."/>
            <person name="Culley D.E."/>
            <person name="Daum C."/>
            <person name="Ezra D."/>
            <person name="Gonzalez J.B."/>
            <person name="Henrissat B."/>
            <person name="Kuo A."/>
            <person name="Liang C."/>
            <person name="Lipzen A."/>
            <person name="Lutzoni F."/>
            <person name="Magnuson J."/>
            <person name="Mondo S."/>
            <person name="Nolan M."/>
            <person name="Ohm R."/>
            <person name="Pangilinan J."/>
            <person name="Park H.-J."/>
            <person name="Ramirez L."/>
            <person name="Alfaro M."/>
            <person name="Sun H."/>
            <person name="Tritt A."/>
            <person name="Yoshinaga Y."/>
            <person name="Zwiers L.-H."/>
            <person name="Turgeon B.G."/>
            <person name="Goodwin S.B."/>
            <person name="Spatafora J.W."/>
            <person name="Crous P.W."/>
            <person name="Grigoriev I.V."/>
        </authorList>
    </citation>
    <scope>NUCLEOTIDE SEQUENCE</scope>
    <source>
        <strain evidence="2">IPT5</strain>
    </source>
</reference>
<name>A0A6A7BCI8_9PLEO</name>
<feature type="signal peptide" evidence="1">
    <location>
        <begin position="1"/>
        <end position="18"/>
    </location>
</feature>
<accession>A0A6A7BCI8</accession>
<gene>
    <name evidence="2" type="ORF">T440DRAFT_476975</name>
</gene>
<dbReference type="EMBL" id="MU006296">
    <property type="protein sequence ID" value="KAF2853134.1"/>
    <property type="molecule type" value="Genomic_DNA"/>
</dbReference>
<dbReference type="Proteomes" id="UP000799423">
    <property type="component" value="Unassembled WGS sequence"/>
</dbReference>
<proteinExistence type="predicted"/>
<sequence>MHLHILFLFFHIPQYSTSPPPQNPHHHLSHRPPLPEPEIRVSHPLATIKVLVLQEKLNRYFALAQQQHHQGKQKCIQTTSEIGTVKGSKEDDEEELEELVLQMQILMKLAEIGLYMKRRGVRWPDNGQESEVKINGVYERVERTIFGQVDASSE</sequence>
<evidence type="ECO:0000256" key="1">
    <source>
        <dbReference type="SAM" id="SignalP"/>
    </source>
</evidence>
<protein>
    <submittedName>
        <fullName evidence="2">Uncharacterized protein</fullName>
    </submittedName>
</protein>
<feature type="chain" id="PRO_5025348571" evidence="1">
    <location>
        <begin position="19"/>
        <end position="154"/>
    </location>
</feature>